<dbReference type="Pfam" id="PF13561">
    <property type="entry name" value="adh_short_C2"/>
    <property type="match status" value="1"/>
</dbReference>
<evidence type="ECO:0000313" key="3">
    <source>
        <dbReference type="EMBL" id="GGU52029.1"/>
    </source>
</evidence>
<dbReference type="SUPFAM" id="SSF51735">
    <property type="entry name" value="NAD(P)-binding Rossmann-fold domains"/>
    <property type="match status" value="1"/>
</dbReference>
<dbReference type="InterPro" id="IPR036291">
    <property type="entry name" value="NAD(P)-bd_dom_sf"/>
</dbReference>
<dbReference type="RefSeq" id="WP_189256233.1">
    <property type="nucleotide sequence ID" value="NZ_BMRE01000024.1"/>
</dbReference>
<reference evidence="4" key="1">
    <citation type="journal article" date="2019" name="Int. J. Syst. Evol. Microbiol.">
        <title>The Global Catalogue of Microorganisms (GCM) 10K type strain sequencing project: providing services to taxonomists for standard genome sequencing and annotation.</title>
        <authorList>
            <consortium name="The Broad Institute Genomics Platform"/>
            <consortium name="The Broad Institute Genome Sequencing Center for Infectious Disease"/>
            <person name="Wu L."/>
            <person name="Ma J."/>
        </authorList>
    </citation>
    <scope>NUCLEOTIDE SEQUENCE [LARGE SCALE GENOMIC DNA]</scope>
    <source>
        <strain evidence="4">JCM 3296</strain>
    </source>
</reference>
<protein>
    <submittedName>
        <fullName evidence="3">Short-chain dehydrogenase</fullName>
    </submittedName>
</protein>
<comment type="similarity">
    <text evidence="1">Belongs to the short-chain dehydrogenases/reductases (SDR) family.</text>
</comment>
<dbReference type="Gene3D" id="3.40.50.720">
    <property type="entry name" value="NAD(P)-binding Rossmann-like Domain"/>
    <property type="match status" value="1"/>
</dbReference>
<dbReference type="EMBL" id="BMRE01000024">
    <property type="protein sequence ID" value="GGU52029.1"/>
    <property type="molecule type" value="Genomic_DNA"/>
</dbReference>
<organism evidence="3 4">
    <name type="scientific">Lentzea flava</name>
    <dbReference type="NCBI Taxonomy" id="103732"/>
    <lineage>
        <taxon>Bacteria</taxon>
        <taxon>Bacillati</taxon>
        <taxon>Actinomycetota</taxon>
        <taxon>Actinomycetes</taxon>
        <taxon>Pseudonocardiales</taxon>
        <taxon>Pseudonocardiaceae</taxon>
        <taxon>Lentzea</taxon>
    </lineage>
</organism>
<sequence length="225" mass="23378">MKSTLDGQRVAVLGGSSGIGLATARAARDAGAKVTVVSRKPQPEPGIETHAADLTDPGAITDAFAAIGEIDHLVYTAGEPLALMEIGNLDRDAARHFFGLRYFSVLDTVKAADVTTSITLTTGIAKDRPGPGWAVAASICGAVEALTRALAVELAPVRVNAVSPGVVRSPLWGPDAEQVYADVARTLPLERVGEVEEIAQAYLYLMTQPWSTGTILTVDGGTTVA</sequence>
<keyword evidence="2" id="KW-0560">Oxidoreductase</keyword>
<dbReference type="PANTHER" id="PTHR43477:SF1">
    <property type="entry name" value="DIHYDROANTICAPSIN 7-DEHYDROGENASE"/>
    <property type="match status" value="1"/>
</dbReference>
<name>A0ABQ2UU83_9PSEU</name>
<comment type="caution">
    <text evidence="3">The sequence shown here is derived from an EMBL/GenBank/DDBJ whole genome shotgun (WGS) entry which is preliminary data.</text>
</comment>
<dbReference type="InterPro" id="IPR051122">
    <property type="entry name" value="SDR_DHRS6-like"/>
</dbReference>
<evidence type="ECO:0000256" key="1">
    <source>
        <dbReference type="ARBA" id="ARBA00006484"/>
    </source>
</evidence>
<keyword evidence="4" id="KW-1185">Reference proteome</keyword>
<proteinExistence type="inferred from homology"/>
<dbReference type="PANTHER" id="PTHR43477">
    <property type="entry name" value="DIHYDROANTICAPSIN 7-DEHYDROGENASE"/>
    <property type="match status" value="1"/>
</dbReference>
<dbReference type="PRINTS" id="PR00081">
    <property type="entry name" value="GDHRDH"/>
</dbReference>
<dbReference type="Proteomes" id="UP000649573">
    <property type="component" value="Unassembled WGS sequence"/>
</dbReference>
<dbReference type="InterPro" id="IPR002347">
    <property type="entry name" value="SDR_fam"/>
</dbReference>
<accession>A0ABQ2UU83</accession>
<evidence type="ECO:0000256" key="2">
    <source>
        <dbReference type="ARBA" id="ARBA00023002"/>
    </source>
</evidence>
<evidence type="ECO:0000313" key="4">
    <source>
        <dbReference type="Proteomes" id="UP000649573"/>
    </source>
</evidence>
<gene>
    <name evidence="3" type="ORF">GCM10010178_50970</name>
</gene>